<feature type="transmembrane region" description="Helical" evidence="9">
    <location>
        <begin position="132"/>
        <end position="150"/>
    </location>
</feature>
<dbReference type="PROSITE" id="PS50929">
    <property type="entry name" value="ABC_TM1F"/>
    <property type="match status" value="2"/>
</dbReference>
<dbReference type="GO" id="GO:0016887">
    <property type="term" value="F:ATP hydrolysis activity"/>
    <property type="evidence" value="ECO:0007669"/>
    <property type="project" value="InterPro"/>
</dbReference>
<evidence type="ECO:0000259" key="10">
    <source>
        <dbReference type="PROSITE" id="PS50893"/>
    </source>
</evidence>
<evidence type="ECO:0000256" key="1">
    <source>
        <dbReference type="ARBA" id="ARBA00004141"/>
    </source>
</evidence>
<dbReference type="Pfam" id="PF00005">
    <property type="entry name" value="ABC_tran"/>
    <property type="match status" value="2"/>
</dbReference>
<dbReference type="CDD" id="cd03250">
    <property type="entry name" value="ABCC_MRP_domain1"/>
    <property type="match status" value="1"/>
</dbReference>
<evidence type="ECO:0000313" key="13">
    <source>
        <dbReference type="Proteomes" id="UP000053095"/>
    </source>
</evidence>
<feature type="domain" description="ABC transporter" evidence="10">
    <location>
        <begin position="638"/>
        <end position="862"/>
    </location>
</feature>
<dbReference type="CDD" id="cd03244">
    <property type="entry name" value="ABCC_MRP_domain2"/>
    <property type="match status" value="1"/>
</dbReference>
<keyword evidence="4" id="KW-0547">Nucleotide-binding</keyword>
<keyword evidence="2" id="KW-0813">Transport</keyword>
<proteinExistence type="predicted"/>
<dbReference type="InterPro" id="IPR011527">
    <property type="entry name" value="ABC1_TM_dom"/>
</dbReference>
<feature type="transmembrane region" description="Helical" evidence="9">
    <location>
        <begin position="1091"/>
        <end position="1111"/>
    </location>
</feature>
<name>A0A0B8N3K5_TALPI</name>
<feature type="transmembrane region" description="Helical" evidence="9">
    <location>
        <begin position="314"/>
        <end position="336"/>
    </location>
</feature>
<evidence type="ECO:0000256" key="4">
    <source>
        <dbReference type="ARBA" id="ARBA00022741"/>
    </source>
</evidence>
<dbReference type="PROSITE" id="PS50893">
    <property type="entry name" value="ABC_TRANSPORTER_2"/>
    <property type="match status" value="2"/>
</dbReference>
<dbReference type="InterPro" id="IPR003439">
    <property type="entry name" value="ABC_transporter-like_ATP-bd"/>
</dbReference>
<dbReference type="CDD" id="cd18604">
    <property type="entry name" value="ABC_6TM_VMR1_D2_like"/>
    <property type="match status" value="1"/>
</dbReference>
<keyword evidence="3 9" id="KW-0812">Transmembrane</keyword>
<dbReference type="InterPro" id="IPR003593">
    <property type="entry name" value="AAA+_ATPase"/>
</dbReference>
<dbReference type="InterPro" id="IPR017871">
    <property type="entry name" value="ABC_transporter-like_CS"/>
</dbReference>
<sequence>MRDGQQLSCYPLWNSADASFSPCALPYIASIPALVIVLIGIKYLLGSQYLYRWRPKWTRPFVLEEEITTDELPMMRRQPSLKTWALFVLAVIGLGAEIVRLVKTPFFGNVMLTLAWALVSIVLAIKRPRTAPTSLITFYALIFLVQYPVFNAGYTGDLLGNLALESVIGAAVVSIIIILSMPTRDPSLPKEGIGRVGETSSDNLRSPEDDLNLWQFLTVSWMSSLISVGRKRRINEDDVWLLGFEFQHRRLHEKFRQLRGSVLRRLLRANGIDLFILSTISLIQMAANFSSPLLLQQLLKVLSDEISDKRVAMIYAAVMLLIRLLSAQIQVLNLWYGRRCYERSRGEMVMMVYEKALSRKNTFGQKVSTKEEPENGTTENGHADGNGESEPSKKNRKLCGLIPWKSKDQKKEVEKETASMGKIFNLLRGDVYEVAQRFWEISELIDKPIGLVIAVVLVWDLFGPSCFLGVLTVIFSQVINAFITRYLLRWGKIRRAVTDARLQISSQFVEALRHLRWYGWQNHWLRQVMEARDKELRIQIITSLLQIAISFIEVFSSGVFPVAALYGYTILAGRPLSIDVIFPALQLFTMLEERLQEIPQLITMFINASIAMGRIEDFMEEPNKETKAGETVSETSPIMLEDCSFSWPGKHTSVLSDVSLTIPQGLTVVCGVVGAGKSALLQALLGELDELKGVSHLPNEMVGYCAQTPWLQSMSIRDNILFSSPYNEQRYKRVLEACALVPDLANFAHGDLSFIGENGIGLSGGQKARVALARAVYSTARVLLLDDPLSALDHNTAESIVRKCLLGPLMQDRIIVLVTHRVSLVQSHADQIVEVAGGKVRSVGKQDISAVRDAYEDDTQHADSEQTEDEVSAVVADKFIEEEHRADWGVQTRVYWAYIKAGDLRWWTLLVITIALHRGLAILQSWFLKEWGEAYSQFMVVPSYTDLRAKMSDQWAIMGGVPTIASHDNVSTRSWPLDRDHIPSPADDVRPWLALYLGFAVVRAVIMLVARLLMLAIVYCAGRTMFKEVMQRVSRATFRFFDVTPVGRLMNRLTSDIGTVDRNISLQFTGIAFQIIIWVSSIIVIASVTPVFLVFAMVLTVCFVVIFLWFLPLSQSLRRLEMVSLSPLLSNFGELLHGLTTVRAFHAEVRFQDRVIQVVDKFQGMDHFYWSLQSWLSYRFEALSSISTFVLTALALYTNVSAGMVAFLLVTANNFVSATHALCRQYGQLQMDFVSVERIEELRHVETEPEGKIDPPAYWPRFGSDIIFDNVTIRYASHLEPSLNDISATIPGGSTAAIIGRTGSGKSTLALSLLGVLQPDKGQILIDNIDISKVNKQALRTRITFVAQDPILFPGSIRKNLDPTDEFSDHECAEALQRICARHGWTLEFQIEAGGRNLSQGQRQLIGLTRAALRRSPIVILDEATASIDHETSLEIQKIIREEMKESTVITIAHRLEAISEADYFVVLDKGRVEREGRV</sequence>
<evidence type="ECO:0000256" key="6">
    <source>
        <dbReference type="ARBA" id="ARBA00022989"/>
    </source>
</evidence>
<feature type="region of interest" description="Disordered" evidence="8">
    <location>
        <begin position="364"/>
        <end position="395"/>
    </location>
</feature>
<evidence type="ECO:0000256" key="8">
    <source>
        <dbReference type="SAM" id="MobiDB-lite"/>
    </source>
</evidence>
<feature type="domain" description="ABC transmembrane type-1" evidence="11">
    <location>
        <begin position="992"/>
        <end position="1231"/>
    </location>
</feature>
<gene>
    <name evidence="12" type="ORF">TCE0_004f00355</name>
</gene>
<keyword evidence="5 12" id="KW-0067">ATP-binding</keyword>
<dbReference type="FunFam" id="3.40.50.300:FF:001577">
    <property type="entry name" value="ABC bile acid transporter"/>
    <property type="match status" value="1"/>
</dbReference>
<feature type="transmembrane region" description="Helical" evidence="9">
    <location>
        <begin position="162"/>
        <end position="181"/>
    </location>
</feature>
<evidence type="ECO:0000256" key="9">
    <source>
        <dbReference type="SAM" id="Phobius"/>
    </source>
</evidence>
<evidence type="ECO:0000256" key="3">
    <source>
        <dbReference type="ARBA" id="ARBA00022692"/>
    </source>
</evidence>
<dbReference type="PANTHER" id="PTHR24223:SF415">
    <property type="entry name" value="FI20190P1"/>
    <property type="match status" value="1"/>
</dbReference>
<dbReference type="Proteomes" id="UP000053095">
    <property type="component" value="Unassembled WGS sequence"/>
</dbReference>
<feature type="transmembrane region" description="Helical" evidence="9">
    <location>
        <begin position="444"/>
        <end position="462"/>
    </location>
</feature>
<dbReference type="GO" id="GO:0140359">
    <property type="term" value="F:ABC-type transporter activity"/>
    <property type="evidence" value="ECO:0007669"/>
    <property type="project" value="InterPro"/>
</dbReference>
<accession>A0A0B8N3K5</accession>
<dbReference type="GO" id="GO:0005524">
    <property type="term" value="F:ATP binding"/>
    <property type="evidence" value="ECO:0007669"/>
    <property type="project" value="UniProtKB-KW"/>
</dbReference>
<evidence type="ECO:0000313" key="12">
    <source>
        <dbReference type="EMBL" id="GAM33456.1"/>
    </source>
</evidence>
<feature type="domain" description="ABC transporter" evidence="10">
    <location>
        <begin position="1266"/>
        <end position="1479"/>
    </location>
</feature>
<feature type="transmembrane region" description="Helical" evidence="9">
    <location>
        <begin position="106"/>
        <end position="125"/>
    </location>
</feature>
<evidence type="ECO:0000259" key="11">
    <source>
        <dbReference type="PROSITE" id="PS50929"/>
    </source>
</evidence>
<feature type="transmembrane region" description="Helical" evidence="9">
    <location>
        <begin position="1189"/>
        <end position="1210"/>
    </location>
</feature>
<dbReference type="InterPro" id="IPR036640">
    <property type="entry name" value="ABC1_TM_sf"/>
</dbReference>
<dbReference type="SUPFAM" id="SSF90123">
    <property type="entry name" value="ABC transporter transmembrane region"/>
    <property type="match status" value="2"/>
</dbReference>
<dbReference type="GO" id="GO:0016020">
    <property type="term" value="C:membrane"/>
    <property type="evidence" value="ECO:0007669"/>
    <property type="project" value="UniProtKB-SubCell"/>
</dbReference>
<evidence type="ECO:0000256" key="7">
    <source>
        <dbReference type="ARBA" id="ARBA00023136"/>
    </source>
</evidence>
<feature type="transmembrane region" description="Helical" evidence="9">
    <location>
        <begin position="274"/>
        <end position="294"/>
    </location>
</feature>
<dbReference type="Gene3D" id="3.40.50.300">
    <property type="entry name" value="P-loop containing nucleotide triphosphate hydrolases"/>
    <property type="match status" value="2"/>
</dbReference>
<feature type="transmembrane region" description="Helical" evidence="9">
    <location>
        <begin position="993"/>
        <end position="1022"/>
    </location>
</feature>
<dbReference type="Gene3D" id="1.20.1560.10">
    <property type="entry name" value="ABC transporter type 1, transmembrane domain"/>
    <property type="match status" value="2"/>
</dbReference>
<dbReference type="Pfam" id="PF00664">
    <property type="entry name" value="ABC_membrane"/>
    <property type="match status" value="2"/>
</dbReference>
<dbReference type="SMART" id="SM00382">
    <property type="entry name" value="AAA"/>
    <property type="match status" value="2"/>
</dbReference>
<dbReference type="FunFam" id="3.40.50.300:FF:001751">
    <property type="entry name" value="ABC bile acid transporter"/>
    <property type="match status" value="1"/>
</dbReference>
<keyword evidence="13" id="KW-1185">Reference proteome</keyword>
<protein>
    <submittedName>
        <fullName evidence="12">ATP-binding cassette transporter</fullName>
    </submittedName>
</protein>
<dbReference type="InterPro" id="IPR050173">
    <property type="entry name" value="ABC_transporter_C-like"/>
</dbReference>
<feature type="transmembrane region" description="Helical" evidence="9">
    <location>
        <begin position="83"/>
        <end position="100"/>
    </location>
</feature>
<dbReference type="PROSITE" id="PS00211">
    <property type="entry name" value="ABC_TRANSPORTER_1"/>
    <property type="match status" value="1"/>
</dbReference>
<keyword evidence="7 9" id="KW-0472">Membrane</keyword>
<feature type="transmembrane region" description="Helical" evidence="9">
    <location>
        <begin position="1064"/>
        <end position="1085"/>
    </location>
</feature>
<comment type="subcellular location">
    <subcellularLocation>
        <location evidence="1">Membrane</location>
        <topology evidence="1">Multi-pass membrane protein</topology>
    </subcellularLocation>
</comment>
<reference evidence="13" key="1">
    <citation type="journal article" date="2015" name="Genome Announc.">
        <title>Draft genome sequence of Talaromyces cellulolyticus strain Y-94, a source of lignocellulosic biomass-degrading enzymes.</title>
        <authorList>
            <person name="Fujii T."/>
            <person name="Koike H."/>
            <person name="Sawayama S."/>
            <person name="Yano S."/>
            <person name="Inoue H."/>
        </authorList>
    </citation>
    <scope>NUCLEOTIDE SEQUENCE [LARGE SCALE GENOMIC DNA]</scope>
    <source>
        <strain evidence="13">Y-94</strain>
    </source>
</reference>
<dbReference type="PANTHER" id="PTHR24223">
    <property type="entry name" value="ATP-BINDING CASSETTE SUB-FAMILY C"/>
    <property type="match status" value="1"/>
</dbReference>
<keyword evidence="6 9" id="KW-1133">Transmembrane helix</keyword>
<evidence type="ECO:0000256" key="2">
    <source>
        <dbReference type="ARBA" id="ARBA00022448"/>
    </source>
</evidence>
<evidence type="ECO:0000256" key="5">
    <source>
        <dbReference type="ARBA" id="ARBA00022840"/>
    </source>
</evidence>
<organism evidence="12 13">
    <name type="scientific">Talaromyces pinophilus</name>
    <name type="common">Penicillium pinophilum</name>
    <dbReference type="NCBI Taxonomy" id="128442"/>
    <lineage>
        <taxon>Eukaryota</taxon>
        <taxon>Fungi</taxon>
        <taxon>Dikarya</taxon>
        <taxon>Ascomycota</taxon>
        <taxon>Pezizomycotina</taxon>
        <taxon>Eurotiomycetes</taxon>
        <taxon>Eurotiomycetidae</taxon>
        <taxon>Eurotiales</taxon>
        <taxon>Trichocomaceae</taxon>
        <taxon>Talaromyces</taxon>
        <taxon>Talaromyces sect. Talaromyces</taxon>
    </lineage>
</organism>
<dbReference type="EMBL" id="DF933800">
    <property type="protein sequence ID" value="GAM33456.1"/>
    <property type="molecule type" value="Genomic_DNA"/>
</dbReference>
<dbReference type="InterPro" id="IPR027417">
    <property type="entry name" value="P-loop_NTPase"/>
</dbReference>
<dbReference type="SUPFAM" id="SSF52540">
    <property type="entry name" value="P-loop containing nucleoside triphosphate hydrolases"/>
    <property type="match status" value="2"/>
</dbReference>
<feature type="transmembrane region" description="Helical" evidence="9">
    <location>
        <begin position="24"/>
        <end position="45"/>
    </location>
</feature>
<feature type="domain" description="ABC transmembrane type-1" evidence="11">
    <location>
        <begin position="275"/>
        <end position="607"/>
    </location>
</feature>